<evidence type="ECO:0000313" key="6">
    <source>
        <dbReference type="EMBL" id="KAB8300073.1"/>
    </source>
</evidence>
<dbReference type="PANTHER" id="PTHR31465:SF8">
    <property type="entry name" value="DOMAIN PROTEIN, PUTATIVE (AFU_ORTHOLOGUE AFUA_6G14140)-RELATED"/>
    <property type="match status" value="1"/>
</dbReference>
<keyword evidence="4 5" id="KW-0472">Membrane</keyword>
<dbReference type="InterPro" id="IPR007568">
    <property type="entry name" value="RTA1"/>
</dbReference>
<feature type="transmembrane region" description="Helical" evidence="5">
    <location>
        <begin position="27"/>
        <end position="46"/>
    </location>
</feature>
<comment type="caution">
    <text evidence="6">The sequence shown here is derived from an EMBL/GenBank/DDBJ whole genome shotgun (WGS) entry which is preliminary data.</text>
</comment>
<feature type="transmembrane region" description="Helical" evidence="5">
    <location>
        <begin position="89"/>
        <end position="109"/>
    </location>
</feature>
<feature type="transmembrane region" description="Helical" evidence="5">
    <location>
        <begin position="171"/>
        <end position="190"/>
    </location>
</feature>
<evidence type="ECO:0000256" key="3">
    <source>
        <dbReference type="ARBA" id="ARBA00022989"/>
    </source>
</evidence>
<feature type="transmembrane region" description="Helical" evidence="5">
    <location>
        <begin position="249"/>
        <end position="270"/>
    </location>
</feature>
<sequence>MPGSLDCTSLSPECPVEATVYGYTPSLGFNAFFLAFFVLAAIYHLVNGIRYRTYFFGIAITIGCIGEVTGYLGRILLHNNPWSDIGFEIQISCLIFSPSFVVASVYVTLQHIVQTFGIEKSRIPARSYTWVFIAFDILSLLLQAIGGGIAASAGDNQKTRDLGTNLMIAGIVWQVFTLIVFVALIIDYVIRTRISWDRVPEDAQIMTAKRPFKLFCIGINVAFITIFARCVYRIVEMVGGWVNPIMRDVAGFIVMEGFMIVIAVSSLAIFHPGWCFPQLARKTSVKVVEKTWSPSESGSV</sequence>
<gene>
    <name evidence="6" type="ORF">EYC80_000306</name>
</gene>
<dbReference type="EMBL" id="VIGI01000005">
    <property type="protein sequence ID" value="KAB8300073.1"/>
    <property type="molecule type" value="Genomic_DNA"/>
</dbReference>
<evidence type="ECO:0000256" key="4">
    <source>
        <dbReference type="ARBA" id="ARBA00023136"/>
    </source>
</evidence>
<name>A0A5N6KA85_MONLA</name>
<dbReference type="PANTHER" id="PTHR31465">
    <property type="entry name" value="PROTEIN RTA1-RELATED"/>
    <property type="match status" value="1"/>
</dbReference>
<feature type="transmembrane region" description="Helical" evidence="5">
    <location>
        <begin position="130"/>
        <end position="151"/>
    </location>
</feature>
<organism evidence="6 7">
    <name type="scientific">Monilinia laxa</name>
    <name type="common">Brown rot fungus</name>
    <name type="synonym">Sclerotinia laxa</name>
    <dbReference type="NCBI Taxonomy" id="61186"/>
    <lineage>
        <taxon>Eukaryota</taxon>
        <taxon>Fungi</taxon>
        <taxon>Dikarya</taxon>
        <taxon>Ascomycota</taxon>
        <taxon>Pezizomycotina</taxon>
        <taxon>Leotiomycetes</taxon>
        <taxon>Helotiales</taxon>
        <taxon>Sclerotiniaceae</taxon>
        <taxon>Monilinia</taxon>
    </lineage>
</organism>
<comment type="subcellular location">
    <subcellularLocation>
        <location evidence="1">Membrane</location>
        <topology evidence="1">Multi-pass membrane protein</topology>
    </subcellularLocation>
</comment>
<protein>
    <recommendedName>
        <fullName evidence="8">RTA1 like protein</fullName>
    </recommendedName>
</protein>
<keyword evidence="3 5" id="KW-1133">Transmembrane helix</keyword>
<feature type="transmembrane region" description="Helical" evidence="5">
    <location>
        <begin position="53"/>
        <end position="77"/>
    </location>
</feature>
<evidence type="ECO:0000256" key="1">
    <source>
        <dbReference type="ARBA" id="ARBA00004141"/>
    </source>
</evidence>
<dbReference type="OrthoDB" id="4521223at2759"/>
<dbReference type="Pfam" id="PF04479">
    <property type="entry name" value="RTA1"/>
    <property type="match status" value="1"/>
</dbReference>
<keyword evidence="7" id="KW-1185">Reference proteome</keyword>
<dbReference type="AlphaFoldDB" id="A0A5N6KA85"/>
<accession>A0A5N6KA85</accession>
<evidence type="ECO:0000256" key="2">
    <source>
        <dbReference type="ARBA" id="ARBA00022692"/>
    </source>
</evidence>
<dbReference type="Proteomes" id="UP000326757">
    <property type="component" value="Unassembled WGS sequence"/>
</dbReference>
<keyword evidence="2 5" id="KW-0812">Transmembrane</keyword>
<evidence type="ECO:0000313" key="7">
    <source>
        <dbReference type="Proteomes" id="UP000326757"/>
    </source>
</evidence>
<dbReference type="GO" id="GO:0000324">
    <property type="term" value="C:fungal-type vacuole"/>
    <property type="evidence" value="ECO:0007669"/>
    <property type="project" value="TreeGrafter"/>
</dbReference>
<evidence type="ECO:0008006" key="8">
    <source>
        <dbReference type="Google" id="ProtNLM"/>
    </source>
</evidence>
<dbReference type="GO" id="GO:0005886">
    <property type="term" value="C:plasma membrane"/>
    <property type="evidence" value="ECO:0007669"/>
    <property type="project" value="TreeGrafter"/>
</dbReference>
<feature type="transmembrane region" description="Helical" evidence="5">
    <location>
        <begin position="211"/>
        <end position="229"/>
    </location>
</feature>
<evidence type="ECO:0000256" key="5">
    <source>
        <dbReference type="SAM" id="Phobius"/>
    </source>
</evidence>
<reference evidence="6 7" key="1">
    <citation type="submission" date="2019-06" db="EMBL/GenBank/DDBJ databases">
        <title>Genome Sequence of the Brown Rot Fungal Pathogen Monilinia laxa.</title>
        <authorList>
            <person name="De Miccolis Angelini R.M."/>
            <person name="Landi L."/>
            <person name="Abate D."/>
            <person name="Pollastro S."/>
            <person name="Romanazzi G."/>
            <person name="Faretra F."/>
        </authorList>
    </citation>
    <scope>NUCLEOTIDE SEQUENCE [LARGE SCALE GENOMIC DNA]</scope>
    <source>
        <strain evidence="6 7">Mlax316</strain>
    </source>
</reference>
<proteinExistence type="predicted"/>